<dbReference type="EMBL" id="FRAG01000036">
    <property type="protein sequence ID" value="SHK21468.1"/>
    <property type="molecule type" value="Genomic_DNA"/>
</dbReference>
<evidence type="ECO:0000256" key="2">
    <source>
        <dbReference type="ARBA" id="ARBA00022475"/>
    </source>
</evidence>
<evidence type="ECO:0000256" key="10">
    <source>
        <dbReference type="SAM" id="Phobius"/>
    </source>
</evidence>
<reference evidence="13 14" key="1">
    <citation type="submission" date="2016-11" db="EMBL/GenBank/DDBJ databases">
        <authorList>
            <person name="Jaros S."/>
            <person name="Januszkiewicz K."/>
            <person name="Wedrychowicz H."/>
        </authorList>
    </citation>
    <scope>NUCLEOTIDE SEQUENCE [LARGE SCALE GENOMIC DNA]</scope>
    <source>
        <strain evidence="13 14">DSM 15212</strain>
    </source>
</reference>
<dbReference type="SMART" id="SM00304">
    <property type="entry name" value="HAMP"/>
    <property type="match status" value="2"/>
</dbReference>
<evidence type="ECO:0000256" key="4">
    <source>
        <dbReference type="ARBA" id="ARBA00022692"/>
    </source>
</evidence>
<dbReference type="CDD" id="cd06225">
    <property type="entry name" value="HAMP"/>
    <property type="match status" value="1"/>
</dbReference>
<dbReference type="STRING" id="1121301.SAMN02745912_02641"/>
<dbReference type="CDD" id="cd12913">
    <property type="entry name" value="PDC1_MCP_like"/>
    <property type="match status" value="1"/>
</dbReference>
<evidence type="ECO:0000259" key="11">
    <source>
        <dbReference type="PROSITE" id="PS50111"/>
    </source>
</evidence>
<gene>
    <name evidence="13" type="ORF">SAMN02745912_02641</name>
</gene>
<evidence type="ECO:0000259" key="12">
    <source>
        <dbReference type="PROSITE" id="PS50885"/>
    </source>
</evidence>
<name>A0A1M6QMR5_PARC5</name>
<dbReference type="Gene3D" id="1.10.8.500">
    <property type="entry name" value="HAMP domain in histidine kinase"/>
    <property type="match status" value="1"/>
</dbReference>
<dbReference type="Pfam" id="PF00672">
    <property type="entry name" value="HAMP"/>
    <property type="match status" value="1"/>
</dbReference>
<keyword evidence="5 10" id="KW-1133">Transmembrane helix</keyword>
<comment type="subcellular location">
    <subcellularLocation>
        <location evidence="1">Cell membrane</location>
        <topology evidence="1">Multi-pass membrane protein</topology>
    </subcellularLocation>
</comment>
<keyword evidence="2" id="KW-1003">Cell membrane</keyword>
<evidence type="ECO:0000256" key="3">
    <source>
        <dbReference type="ARBA" id="ARBA00022500"/>
    </source>
</evidence>
<dbReference type="GO" id="GO:0006935">
    <property type="term" value="P:chemotaxis"/>
    <property type="evidence" value="ECO:0007669"/>
    <property type="project" value="UniProtKB-KW"/>
</dbReference>
<dbReference type="InterPro" id="IPR003660">
    <property type="entry name" value="HAMP_dom"/>
</dbReference>
<accession>A0A1M6QMR5</accession>
<comment type="similarity">
    <text evidence="8">Belongs to the methyl-accepting chemotaxis (MCP) protein family.</text>
</comment>
<dbReference type="Pfam" id="PF00015">
    <property type="entry name" value="MCPsignal"/>
    <property type="match status" value="1"/>
</dbReference>
<feature type="transmembrane region" description="Helical" evidence="10">
    <location>
        <begin position="290"/>
        <end position="312"/>
    </location>
</feature>
<dbReference type="Gene3D" id="1.10.287.950">
    <property type="entry name" value="Methyl-accepting chemotaxis protein"/>
    <property type="match status" value="1"/>
</dbReference>
<dbReference type="AlphaFoldDB" id="A0A1M6QMR5"/>
<dbReference type="GO" id="GO:0005886">
    <property type="term" value="C:plasma membrane"/>
    <property type="evidence" value="ECO:0007669"/>
    <property type="project" value="UniProtKB-SubCell"/>
</dbReference>
<dbReference type="PROSITE" id="PS50885">
    <property type="entry name" value="HAMP"/>
    <property type="match status" value="1"/>
</dbReference>
<evidence type="ECO:0000256" key="9">
    <source>
        <dbReference type="PROSITE-ProRule" id="PRU00284"/>
    </source>
</evidence>
<feature type="domain" description="HAMP" evidence="12">
    <location>
        <begin position="314"/>
        <end position="366"/>
    </location>
</feature>
<keyword evidence="14" id="KW-1185">Reference proteome</keyword>
<evidence type="ECO:0000256" key="1">
    <source>
        <dbReference type="ARBA" id="ARBA00004651"/>
    </source>
</evidence>
<evidence type="ECO:0000313" key="13">
    <source>
        <dbReference type="EMBL" id="SHK21468.1"/>
    </source>
</evidence>
<keyword evidence="3" id="KW-0145">Chemotaxis</keyword>
<dbReference type="OrthoDB" id="13222at2"/>
<proteinExistence type="inferred from homology"/>
<keyword evidence="4 10" id="KW-0812">Transmembrane</keyword>
<dbReference type="Gene3D" id="3.30.450.20">
    <property type="entry name" value="PAS domain"/>
    <property type="match status" value="2"/>
</dbReference>
<dbReference type="RefSeq" id="WP_073150891.1">
    <property type="nucleotide sequence ID" value="NZ_FRAG01000036.1"/>
</dbReference>
<dbReference type="InterPro" id="IPR033479">
    <property type="entry name" value="dCache_1"/>
</dbReference>
<dbReference type="GO" id="GO:0007165">
    <property type="term" value="P:signal transduction"/>
    <property type="evidence" value="ECO:0007669"/>
    <property type="project" value="UniProtKB-KW"/>
</dbReference>
<dbReference type="InterPro" id="IPR004089">
    <property type="entry name" value="MCPsignal_dom"/>
</dbReference>
<keyword evidence="7 9" id="KW-0807">Transducer</keyword>
<dbReference type="PANTHER" id="PTHR32089:SF114">
    <property type="entry name" value="METHYL-ACCEPTING CHEMOTAXIS PROTEIN MCPB"/>
    <property type="match status" value="1"/>
</dbReference>
<dbReference type="CDD" id="cd11386">
    <property type="entry name" value="MCP_signal"/>
    <property type="match status" value="1"/>
</dbReference>
<dbReference type="PANTHER" id="PTHR32089">
    <property type="entry name" value="METHYL-ACCEPTING CHEMOTAXIS PROTEIN MCPB"/>
    <property type="match status" value="1"/>
</dbReference>
<sequence>MKSKFKKGIGLKAKLITMFIILITIPLLALGTFSYMKSVATLEENLKDSSLQLVKQVKETINNYMKGYKESVKQMSYDPNVQQLLTNPDSLKWMINSFKSYINSHEEVKSIYVGTKYKDMYIYPKTNIPKGFDPTKRPWYIEAIDKNDVICTDPYIDVDTKKLVISVAMPVYNSFNNKELVGVLAIDLSLDTLSQKMNEIEIGKNGHLTLLNKDNITMTHKKPEFIGKIVPIDEIDKAIKEKDEDYVNYEVEEDGVKREKFAVFSKMDKLNWTILVTMYMDEIAEDANSILYTTLIFGTVSLFIAIIISLLFSGRLTKYFNKLLMNMEKIKEGDFTVRNDIETKDEVGILADGFNSMIEDVGELIRNVQTLSYEVTMAAQGLAATSQETSASAEEVARTVEEIAKGATEQAVESEKGATLTGNLSMKFNDLRQNTEDMIVSSKEVMEANINGVDVMKGLQEKTILNDGATAKIETAIIELDSKTKDIGNILETISSISEQTNLLALNASIEAARAGEHGKGFAVVADEIRKLAEDSRHAADEIKEIVVNIQRDSENTVEIMKEVKERSMEQSQAVSEVNSSFEIISKSIDKISSKIEAIGEFVTMMNTDNSEIVSAIENISAVSEETAAAAEEVSASMQQQSMAVEEVAKAAERLNELSVKLNHEIAKFKI</sequence>
<dbReference type="Proteomes" id="UP000184465">
    <property type="component" value="Unassembled WGS sequence"/>
</dbReference>
<dbReference type="PROSITE" id="PS50111">
    <property type="entry name" value="CHEMOTAXIS_TRANSDUC_2"/>
    <property type="match status" value="1"/>
</dbReference>
<protein>
    <submittedName>
        <fullName evidence="13">Methyl-accepting chemotaxis protein</fullName>
    </submittedName>
</protein>
<organism evidence="13 14">
    <name type="scientific">Paramaledivibacter caminithermalis (strain DSM 15212 / CIP 107654 / DViRD3)</name>
    <name type="common">Clostridium caminithermale</name>
    <dbReference type="NCBI Taxonomy" id="1121301"/>
    <lineage>
        <taxon>Bacteria</taxon>
        <taxon>Bacillati</taxon>
        <taxon>Bacillota</taxon>
        <taxon>Clostridia</taxon>
        <taxon>Peptostreptococcales</taxon>
        <taxon>Caminicellaceae</taxon>
        <taxon>Paramaledivibacter</taxon>
    </lineage>
</organism>
<dbReference type="InterPro" id="IPR029151">
    <property type="entry name" value="Sensor-like_sf"/>
</dbReference>
<dbReference type="SUPFAM" id="SSF103190">
    <property type="entry name" value="Sensory domain-like"/>
    <property type="match status" value="1"/>
</dbReference>
<dbReference type="SMART" id="SM00283">
    <property type="entry name" value="MA"/>
    <property type="match status" value="1"/>
</dbReference>
<dbReference type="Pfam" id="PF02743">
    <property type="entry name" value="dCache_1"/>
    <property type="match status" value="1"/>
</dbReference>
<evidence type="ECO:0000256" key="5">
    <source>
        <dbReference type="ARBA" id="ARBA00022989"/>
    </source>
</evidence>
<evidence type="ECO:0000256" key="8">
    <source>
        <dbReference type="ARBA" id="ARBA00029447"/>
    </source>
</evidence>
<feature type="domain" description="Methyl-accepting transducer" evidence="11">
    <location>
        <begin position="385"/>
        <end position="635"/>
    </location>
</feature>
<keyword evidence="6 10" id="KW-0472">Membrane</keyword>
<feature type="transmembrane region" description="Helical" evidence="10">
    <location>
        <begin position="15"/>
        <end position="36"/>
    </location>
</feature>
<evidence type="ECO:0000313" key="14">
    <source>
        <dbReference type="Proteomes" id="UP000184465"/>
    </source>
</evidence>
<evidence type="ECO:0000256" key="7">
    <source>
        <dbReference type="ARBA" id="ARBA00023224"/>
    </source>
</evidence>
<dbReference type="SUPFAM" id="SSF58104">
    <property type="entry name" value="Methyl-accepting chemotaxis protein (MCP) signaling domain"/>
    <property type="match status" value="1"/>
</dbReference>
<dbReference type="CDD" id="cd12912">
    <property type="entry name" value="PDC2_MCP_like"/>
    <property type="match status" value="1"/>
</dbReference>
<evidence type="ECO:0000256" key="6">
    <source>
        <dbReference type="ARBA" id="ARBA00023136"/>
    </source>
</evidence>